<accession>A0A6J7GT74</accession>
<name>A0A6J7GT74_9ZZZZ</name>
<dbReference type="EMBL" id="CAFBMJ010000087">
    <property type="protein sequence ID" value="CAB4907473.1"/>
    <property type="molecule type" value="Genomic_DNA"/>
</dbReference>
<dbReference type="AlphaFoldDB" id="A0A6J7GT74"/>
<protein>
    <submittedName>
        <fullName evidence="1">Unannotated protein</fullName>
    </submittedName>
</protein>
<evidence type="ECO:0000313" key="1">
    <source>
        <dbReference type="EMBL" id="CAB4907473.1"/>
    </source>
</evidence>
<gene>
    <name evidence="1" type="ORF">UFOPK3573_01010</name>
</gene>
<organism evidence="1">
    <name type="scientific">freshwater metagenome</name>
    <dbReference type="NCBI Taxonomy" id="449393"/>
    <lineage>
        <taxon>unclassified sequences</taxon>
        <taxon>metagenomes</taxon>
        <taxon>ecological metagenomes</taxon>
    </lineage>
</organism>
<proteinExistence type="predicted"/>
<reference evidence="1" key="1">
    <citation type="submission" date="2020-05" db="EMBL/GenBank/DDBJ databases">
        <authorList>
            <person name="Chiriac C."/>
            <person name="Salcher M."/>
            <person name="Ghai R."/>
            <person name="Kavagutti S V."/>
        </authorList>
    </citation>
    <scope>NUCLEOTIDE SEQUENCE</scope>
</reference>
<sequence>MLNLATIFSGCYLMLFRISLKFTNQVVDITIKRCREQQGLTATRNGSHNALHCWHKAHVGHTVGLVNNYECNCTQIEIAALHQVLKTTWGCHNDACGTSSLYLWAITSATVNSSNGNATTRTQHCNFFCNLSSKLTGWHEHQSMWAAWLGFDNFDSQCNTESKGFARACRCLATNVQSHQ</sequence>
<dbReference type="AntiFam" id="ANF00149">
    <property type="entry name" value="Shadow ORF (opposite cshA)"/>
</dbReference>